<organism evidence="1 2">
    <name type="scientific">Agaricicola taiwanensis</name>
    <dbReference type="NCBI Taxonomy" id="591372"/>
    <lineage>
        <taxon>Bacteria</taxon>
        <taxon>Pseudomonadati</taxon>
        <taxon>Pseudomonadota</taxon>
        <taxon>Alphaproteobacteria</taxon>
        <taxon>Rhodobacterales</taxon>
        <taxon>Paracoccaceae</taxon>
        <taxon>Agaricicola</taxon>
    </lineage>
</organism>
<proteinExistence type="predicted"/>
<name>A0A8J2YMA8_9RHOB</name>
<dbReference type="RefSeq" id="WP_188410849.1">
    <property type="nucleotide sequence ID" value="NZ_BMCP01000005.1"/>
</dbReference>
<reference evidence="1" key="2">
    <citation type="submission" date="2020-09" db="EMBL/GenBank/DDBJ databases">
        <authorList>
            <person name="Sun Q."/>
            <person name="Sedlacek I."/>
        </authorList>
    </citation>
    <scope>NUCLEOTIDE SEQUENCE</scope>
    <source>
        <strain evidence="1">CCM 7684</strain>
    </source>
</reference>
<sequence>MASTPRRPTNALDAAEALFRKPAPRAEVAPARTAAPGAREAVTLKIDQAVLEHFQNDGPGWQDRINDVLRTYVEGQPE</sequence>
<evidence type="ECO:0000313" key="2">
    <source>
        <dbReference type="Proteomes" id="UP000602745"/>
    </source>
</evidence>
<comment type="caution">
    <text evidence="1">The sequence shown here is derived from an EMBL/GenBank/DDBJ whole genome shotgun (WGS) entry which is preliminary data.</text>
</comment>
<evidence type="ECO:0008006" key="3">
    <source>
        <dbReference type="Google" id="ProtNLM"/>
    </source>
</evidence>
<evidence type="ECO:0000313" key="1">
    <source>
        <dbReference type="EMBL" id="GGE52751.1"/>
    </source>
</evidence>
<keyword evidence="2" id="KW-1185">Reference proteome</keyword>
<dbReference type="Pfam" id="PF14384">
    <property type="entry name" value="BrnA_antitoxin"/>
    <property type="match status" value="1"/>
</dbReference>
<reference evidence="1" key="1">
    <citation type="journal article" date="2014" name="Int. J. Syst. Evol. Microbiol.">
        <title>Complete genome sequence of Corynebacterium casei LMG S-19264T (=DSM 44701T), isolated from a smear-ripened cheese.</title>
        <authorList>
            <consortium name="US DOE Joint Genome Institute (JGI-PGF)"/>
            <person name="Walter F."/>
            <person name="Albersmeier A."/>
            <person name="Kalinowski J."/>
            <person name="Ruckert C."/>
        </authorList>
    </citation>
    <scope>NUCLEOTIDE SEQUENCE</scope>
    <source>
        <strain evidence="1">CCM 7684</strain>
    </source>
</reference>
<gene>
    <name evidence="1" type="ORF">GCM10007276_32200</name>
</gene>
<accession>A0A8J2YMA8</accession>
<dbReference type="AlphaFoldDB" id="A0A8J2YMA8"/>
<dbReference type="Proteomes" id="UP000602745">
    <property type="component" value="Unassembled WGS sequence"/>
</dbReference>
<dbReference type="InterPro" id="IPR025528">
    <property type="entry name" value="BrnA_antitoxin"/>
</dbReference>
<protein>
    <recommendedName>
        <fullName evidence="3">BrnA antitoxin family protein</fullName>
    </recommendedName>
</protein>
<dbReference type="EMBL" id="BMCP01000005">
    <property type="protein sequence ID" value="GGE52751.1"/>
    <property type="molecule type" value="Genomic_DNA"/>
</dbReference>